<dbReference type="InterPro" id="IPR000843">
    <property type="entry name" value="HTH_LacI"/>
</dbReference>
<keyword evidence="1" id="KW-0805">Transcription regulation</keyword>
<dbReference type="PANTHER" id="PTHR30146">
    <property type="entry name" value="LACI-RELATED TRANSCRIPTIONAL REPRESSOR"/>
    <property type="match status" value="1"/>
</dbReference>
<dbReference type="InterPro" id="IPR046335">
    <property type="entry name" value="LacI/GalR-like_sensor"/>
</dbReference>
<evidence type="ECO:0000313" key="6">
    <source>
        <dbReference type="Proteomes" id="UP000410984"/>
    </source>
</evidence>
<dbReference type="InterPro" id="IPR028082">
    <property type="entry name" value="Peripla_BP_I"/>
</dbReference>
<dbReference type="Gene3D" id="3.40.50.2300">
    <property type="match status" value="2"/>
</dbReference>
<dbReference type="SUPFAM" id="SSF47413">
    <property type="entry name" value="lambda repressor-like DNA-binding domains"/>
    <property type="match status" value="1"/>
</dbReference>
<dbReference type="CDD" id="cd06273">
    <property type="entry name" value="PBP1_LacI-like"/>
    <property type="match status" value="1"/>
</dbReference>
<protein>
    <submittedName>
        <fullName evidence="5">HTH-type transcriptional repressor PurR</fullName>
    </submittedName>
</protein>
<dbReference type="GO" id="GO:0003700">
    <property type="term" value="F:DNA-binding transcription factor activity"/>
    <property type="evidence" value="ECO:0007669"/>
    <property type="project" value="TreeGrafter"/>
</dbReference>
<dbReference type="PANTHER" id="PTHR30146:SF138">
    <property type="entry name" value="TRANSCRIPTIONAL REGULATORY PROTEIN"/>
    <property type="match status" value="1"/>
</dbReference>
<dbReference type="Gene3D" id="1.10.260.40">
    <property type="entry name" value="lambda repressor-like DNA-binding domains"/>
    <property type="match status" value="1"/>
</dbReference>
<evidence type="ECO:0000313" key="5">
    <source>
        <dbReference type="EMBL" id="VUD71761.1"/>
    </source>
</evidence>
<dbReference type="SMART" id="SM00354">
    <property type="entry name" value="HTH_LACI"/>
    <property type="match status" value="1"/>
</dbReference>
<accession>A0A509EC19</accession>
<gene>
    <name evidence="5" type="primary">purR</name>
    <name evidence="5" type="ORF">MET9862_02349</name>
</gene>
<dbReference type="Pfam" id="PF00356">
    <property type="entry name" value="LacI"/>
    <property type="match status" value="1"/>
</dbReference>
<evidence type="ECO:0000256" key="3">
    <source>
        <dbReference type="ARBA" id="ARBA00023163"/>
    </source>
</evidence>
<dbReference type="EMBL" id="CABFPH010000028">
    <property type="protein sequence ID" value="VUD71761.1"/>
    <property type="molecule type" value="Genomic_DNA"/>
</dbReference>
<dbReference type="SUPFAM" id="SSF53822">
    <property type="entry name" value="Periplasmic binding protein-like I"/>
    <property type="match status" value="1"/>
</dbReference>
<name>A0A509EC19_9HYPH</name>
<dbReference type="GO" id="GO:0000976">
    <property type="term" value="F:transcription cis-regulatory region binding"/>
    <property type="evidence" value="ECO:0007669"/>
    <property type="project" value="TreeGrafter"/>
</dbReference>
<dbReference type="Pfam" id="PF13377">
    <property type="entry name" value="Peripla_BP_3"/>
    <property type="match status" value="1"/>
</dbReference>
<proteinExistence type="predicted"/>
<reference evidence="5 6" key="1">
    <citation type="submission" date="2019-06" db="EMBL/GenBank/DDBJ databases">
        <authorList>
            <person name="Rodrigo-Torres L."/>
            <person name="Arahal R. D."/>
            <person name="Lucena T."/>
        </authorList>
    </citation>
    <scope>NUCLEOTIDE SEQUENCE [LARGE SCALE GENOMIC DNA]</scope>
    <source>
        <strain evidence="5 6">SB0023/3</strain>
    </source>
</reference>
<evidence type="ECO:0000259" key="4">
    <source>
        <dbReference type="PROSITE" id="PS50932"/>
    </source>
</evidence>
<keyword evidence="3" id="KW-0804">Transcription</keyword>
<evidence type="ECO:0000256" key="1">
    <source>
        <dbReference type="ARBA" id="ARBA00023015"/>
    </source>
</evidence>
<dbReference type="PROSITE" id="PS50932">
    <property type="entry name" value="HTH_LACI_2"/>
    <property type="match status" value="1"/>
</dbReference>
<sequence length="358" mass="37801">MAGADWGRRAVRRIPRPTLQAVAERAGVSPATASRAMAGSAAVLPETVERVRAAAAALGYLPGGPAQALASGRTQTIGAIIPTLDHAIFARAVQALQTSLARHGYQLLLAAHDYAAAQEAAAVRSMLGRGVDALMVVGADHLPETWTLLTEAPIPVVLSWSFDERLDAIGFDNAQAGYLAARHLLDLGHRRFGMVSGFTEANDRARLRIAGARRALAEARIDLPNARIAQAPFTLAGGRAGLAQLLGLAEPPSAVVCGNDLLAVGVLLEAEQRGLRVPQDLSVVGIDNLEIASHIAPPLTTIHLPTAELGRQVAEHLLARLRGEARPRRIEMPIELVERRSSGPPTVENTVRSPIQAA</sequence>
<dbReference type="AlphaFoldDB" id="A0A509EC19"/>
<organism evidence="5 6">
    <name type="scientific">Methylobacterium symbioticum</name>
    <dbReference type="NCBI Taxonomy" id="2584084"/>
    <lineage>
        <taxon>Bacteria</taxon>
        <taxon>Pseudomonadati</taxon>
        <taxon>Pseudomonadota</taxon>
        <taxon>Alphaproteobacteria</taxon>
        <taxon>Hyphomicrobiales</taxon>
        <taxon>Methylobacteriaceae</taxon>
        <taxon>Methylobacterium</taxon>
    </lineage>
</organism>
<feature type="domain" description="HTH lacI-type" evidence="4">
    <location>
        <begin position="17"/>
        <end position="71"/>
    </location>
</feature>
<keyword evidence="6" id="KW-1185">Reference proteome</keyword>
<dbReference type="InterPro" id="IPR010982">
    <property type="entry name" value="Lambda_DNA-bd_dom_sf"/>
</dbReference>
<keyword evidence="2" id="KW-0238">DNA-binding</keyword>
<dbReference type="CDD" id="cd01392">
    <property type="entry name" value="HTH_LacI"/>
    <property type="match status" value="1"/>
</dbReference>
<dbReference type="Proteomes" id="UP000410984">
    <property type="component" value="Unassembled WGS sequence"/>
</dbReference>
<evidence type="ECO:0000256" key="2">
    <source>
        <dbReference type="ARBA" id="ARBA00023125"/>
    </source>
</evidence>